<gene>
    <name evidence="2" type="ORF">OKA104_LOCUS19613</name>
    <name evidence="1" type="ORF">VCS650_LOCUS38995</name>
</gene>
<protein>
    <submittedName>
        <fullName evidence="2">Uncharacterized protein</fullName>
    </submittedName>
</protein>
<dbReference type="AlphaFoldDB" id="A0A819CLI1"/>
<dbReference type="EMBL" id="CAJOAY010001272">
    <property type="protein sequence ID" value="CAF3820019.1"/>
    <property type="molecule type" value="Genomic_DNA"/>
</dbReference>
<reference evidence="2" key="1">
    <citation type="submission" date="2021-02" db="EMBL/GenBank/DDBJ databases">
        <authorList>
            <person name="Nowell W R."/>
        </authorList>
    </citation>
    <scope>NUCLEOTIDE SEQUENCE</scope>
</reference>
<accession>A0A819CLI1</accession>
<evidence type="ECO:0000313" key="2">
    <source>
        <dbReference type="EMBL" id="CAF3820019.1"/>
    </source>
</evidence>
<comment type="caution">
    <text evidence="2">The sequence shown here is derived from an EMBL/GenBank/DDBJ whole genome shotgun (WGS) entry which is preliminary data.</text>
</comment>
<evidence type="ECO:0000313" key="1">
    <source>
        <dbReference type="EMBL" id="CAF1442874.1"/>
    </source>
</evidence>
<organism evidence="2 3">
    <name type="scientific">Adineta steineri</name>
    <dbReference type="NCBI Taxonomy" id="433720"/>
    <lineage>
        <taxon>Eukaryota</taxon>
        <taxon>Metazoa</taxon>
        <taxon>Spiralia</taxon>
        <taxon>Gnathifera</taxon>
        <taxon>Rotifera</taxon>
        <taxon>Eurotatoria</taxon>
        <taxon>Bdelloidea</taxon>
        <taxon>Adinetida</taxon>
        <taxon>Adinetidae</taxon>
        <taxon>Adineta</taxon>
    </lineage>
</organism>
<dbReference type="EMBL" id="CAJNON010001230">
    <property type="protein sequence ID" value="CAF1442874.1"/>
    <property type="molecule type" value="Genomic_DNA"/>
</dbReference>
<sequence>MQRNLTLSRTFSNDVRFNTTLLPVRRNRQPRSIFNRTRTGRSTSRKRTARTSRPVIPINVDNTMSSNTLSIENKQIHQESSRYDESEMKRDLSPLSQVESTNDSISECSKVIVSQRRLSLPLIKNEIRECTVCLLDQPIIEYEERYSDQCEHSQRTICNTCVYNNIKFLLENLTNNNNNNNIHCLEPNCKSIFYYSTIRYIISLKDNLQLFERYDQQITHEHLEKIQEFVWCAYNECGSGSQIQ</sequence>
<dbReference type="Proteomes" id="UP000663881">
    <property type="component" value="Unassembled WGS sequence"/>
</dbReference>
<dbReference type="OrthoDB" id="10387593at2759"/>
<proteinExistence type="predicted"/>
<name>A0A819CLI1_9BILA</name>
<dbReference type="Proteomes" id="UP000663891">
    <property type="component" value="Unassembled WGS sequence"/>
</dbReference>
<evidence type="ECO:0000313" key="3">
    <source>
        <dbReference type="Proteomes" id="UP000663881"/>
    </source>
</evidence>